<proteinExistence type="predicted"/>
<dbReference type="InterPro" id="IPR023780">
    <property type="entry name" value="Chromo_domain"/>
</dbReference>
<dbReference type="Pfam" id="PF00385">
    <property type="entry name" value="Chromo"/>
    <property type="match status" value="1"/>
</dbReference>
<dbReference type="Proteomes" id="UP001162060">
    <property type="component" value="Unassembled WGS sequence"/>
</dbReference>
<accession>A0AAV1T7I0</accession>
<evidence type="ECO:0000313" key="5">
    <source>
        <dbReference type="EMBL" id="CAK7903219.1"/>
    </source>
</evidence>
<dbReference type="InterPro" id="IPR016197">
    <property type="entry name" value="Chromo-like_dom_sf"/>
</dbReference>
<protein>
    <recommendedName>
        <fullName evidence="4">Chromo domain-containing protein</fullName>
    </recommendedName>
</protein>
<name>A0AAV1T7I0_9STRA</name>
<dbReference type="GO" id="GO:0005634">
    <property type="term" value="C:nucleus"/>
    <property type="evidence" value="ECO:0007669"/>
    <property type="project" value="UniProtKB-SubCell"/>
</dbReference>
<dbReference type="PROSITE" id="PS50013">
    <property type="entry name" value="CHROMO_2"/>
    <property type="match status" value="1"/>
</dbReference>
<feature type="domain" description="Chromo" evidence="4">
    <location>
        <begin position="18"/>
        <end position="79"/>
    </location>
</feature>
<feature type="region of interest" description="Disordered" evidence="3">
    <location>
        <begin position="124"/>
        <end position="151"/>
    </location>
</feature>
<dbReference type="AlphaFoldDB" id="A0AAV1T7I0"/>
<dbReference type="Gene3D" id="2.40.50.40">
    <property type="match status" value="1"/>
</dbReference>
<dbReference type="SUPFAM" id="SSF54160">
    <property type="entry name" value="Chromo domain-like"/>
    <property type="match status" value="1"/>
</dbReference>
<dbReference type="CDD" id="cd00024">
    <property type="entry name" value="CD_CSD"/>
    <property type="match status" value="1"/>
</dbReference>
<gene>
    <name evidence="5" type="ORF">PM001_LOCUS2666</name>
</gene>
<comment type="caution">
    <text evidence="5">The sequence shown here is derived from an EMBL/GenBank/DDBJ whole genome shotgun (WGS) entry which is preliminary data.</text>
</comment>
<evidence type="ECO:0000256" key="1">
    <source>
        <dbReference type="ARBA" id="ARBA00004123"/>
    </source>
</evidence>
<dbReference type="EMBL" id="CAKLBY020000025">
    <property type="protein sequence ID" value="CAK7903219.1"/>
    <property type="molecule type" value="Genomic_DNA"/>
</dbReference>
<dbReference type="InterPro" id="IPR023779">
    <property type="entry name" value="Chromodomain_CS"/>
</dbReference>
<sequence>MLQPPPHPLVDSSGGQRFLVERVLNHRDMNGVRTSYLVRWRGYPPAWDSWEPRVQLIVDVLGLFEQYDETHPLRSKKDVGKRPPQTRVQGLQSVDPFAHLGRDARPSVGIIWEVSLLGTRFELSRQPGHESPHERHGNPASRGSRDNLYRTPTGLRFSDLMQAASSLTSQASRPMHLMLWMKAFRPCTKALPSRPRLPL</sequence>
<evidence type="ECO:0000259" key="4">
    <source>
        <dbReference type="PROSITE" id="PS50013"/>
    </source>
</evidence>
<dbReference type="PROSITE" id="PS00598">
    <property type="entry name" value="CHROMO_1"/>
    <property type="match status" value="1"/>
</dbReference>
<reference evidence="5" key="1">
    <citation type="submission" date="2024-01" db="EMBL/GenBank/DDBJ databases">
        <authorList>
            <person name="Webb A."/>
        </authorList>
    </citation>
    <scope>NUCLEOTIDE SEQUENCE</scope>
    <source>
        <strain evidence="5">Pm1</strain>
    </source>
</reference>
<evidence type="ECO:0000256" key="2">
    <source>
        <dbReference type="ARBA" id="ARBA00023242"/>
    </source>
</evidence>
<organism evidence="5 6">
    <name type="scientific">Peronospora matthiolae</name>
    <dbReference type="NCBI Taxonomy" id="2874970"/>
    <lineage>
        <taxon>Eukaryota</taxon>
        <taxon>Sar</taxon>
        <taxon>Stramenopiles</taxon>
        <taxon>Oomycota</taxon>
        <taxon>Peronosporomycetes</taxon>
        <taxon>Peronosporales</taxon>
        <taxon>Peronosporaceae</taxon>
        <taxon>Peronospora</taxon>
    </lineage>
</organism>
<dbReference type="SMART" id="SM00298">
    <property type="entry name" value="CHROMO"/>
    <property type="match status" value="1"/>
</dbReference>
<evidence type="ECO:0000256" key="3">
    <source>
        <dbReference type="SAM" id="MobiDB-lite"/>
    </source>
</evidence>
<evidence type="ECO:0000313" key="6">
    <source>
        <dbReference type="Proteomes" id="UP001162060"/>
    </source>
</evidence>
<comment type="subcellular location">
    <subcellularLocation>
        <location evidence="1">Nucleus</location>
    </subcellularLocation>
</comment>
<dbReference type="InterPro" id="IPR000953">
    <property type="entry name" value="Chromo/chromo_shadow_dom"/>
</dbReference>
<keyword evidence="2" id="KW-0539">Nucleus</keyword>
<feature type="compositionally biased region" description="Basic and acidic residues" evidence="3">
    <location>
        <begin position="127"/>
        <end position="148"/>
    </location>
</feature>